<evidence type="ECO:0000256" key="1">
    <source>
        <dbReference type="SAM" id="Phobius"/>
    </source>
</evidence>
<reference evidence="3" key="1">
    <citation type="journal article" date="2019" name="Int. J. Syst. Evol. Microbiol.">
        <title>The Global Catalogue of Microorganisms (GCM) 10K type strain sequencing project: providing services to taxonomists for standard genome sequencing and annotation.</title>
        <authorList>
            <consortium name="The Broad Institute Genomics Platform"/>
            <consortium name="The Broad Institute Genome Sequencing Center for Infectious Disease"/>
            <person name="Wu L."/>
            <person name="Ma J."/>
        </authorList>
    </citation>
    <scope>NUCLEOTIDE SEQUENCE [LARGE SCALE GENOMIC DNA]</scope>
    <source>
        <strain evidence="3">NBRC 101365</strain>
    </source>
</reference>
<name>A0ABQ6CHI8_9HYPH</name>
<keyword evidence="1" id="KW-0812">Transmembrane</keyword>
<sequence length="133" mass="14864">MILPIFLQLISNPGVQQDIDPLTQAAIIAGAIALQGSYWLRYRWVTIHVPFRSAPVGHLVMFASRVSFFFGGALFSVIFFRHVPEFDMFPPLGQAMLKLLIVMAILFALFCYALELERFGKAIDDPSSGRANT</sequence>
<feature type="transmembrane region" description="Helical" evidence="1">
    <location>
        <begin position="62"/>
        <end position="83"/>
    </location>
</feature>
<comment type="caution">
    <text evidence="2">The sequence shown here is derived from an EMBL/GenBank/DDBJ whole genome shotgun (WGS) entry which is preliminary data.</text>
</comment>
<dbReference type="RefSeq" id="WP_284312619.1">
    <property type="nucleotide sequence ID" value="NZ_BSPC01000024.1"/>
</dbReference>
<keyword evidence="3" id="KW-1185">Reference proteome</keyword>
<evidence type="ECO:0000313" key="2">
    <source>
        <dbReference type="EMBL" id="GLS19625.1"/>
    </source>
</evidence>
<gene>
    <name evidence="2" type="ORF">GCM10007874_26420</name>
</gene>
<dbReference type="EMBL" id="BSPC01000024">
    <property type="protein sequence ID" value="GLS19625.1"/>
    <property type="molecule type" value="Genomic_DNA"/>
</dbReference>
<feature type="transmembrane region" description="Helical" evidence="1">
    <location>
        <begin position="22"/>
        <end position="41"/>
    </location>
</feature>
<feature type="transmembrane region" description="Helical" evidence="1">
    <location>
        <begin position="95"/>
        <end position="114"/>
    </location>
</feature>
<evidence type="ECO:0000313" key="3">
    <source>
        <dbReference type="Proteomes" id="UP001156882"/>
    </source>
</evidence>
<dbReference type="Proteomes" id="UP001156882">
    <property type="component" value="Unassembled WGS sequence"/>
</dbReference>
<proteinExistence type="predicted"/>
<keyword evidence="1" id="KW-1133">Transmembrane helix</keyword>
<keyword evidence="1" id="KW-0472">Membrane</keyword>
<organism evidence="2 3">
    <name type="scientific">Labrys miyagiensis</name>
    <dbReference type="NCBI Taxonomy" id="346912"/>
    <lineage>
        <taxon>Bacteria</taxon>
        <taxon>Pseudomonadati</taxon>
        <taxon>Pseudomonadota</taxon>
        <taxon>Alphaproteobacteria</taxon>
        <taxon>Hyphomicrobiales</taxon>
        <taxon>Xanthobacteraceae</taxon>
        <taxon>Labrys</taxon>
    </lineage>
</organism>
<accession>A0ABQ6CHI8</accession>
<protein>
    <submittedName>
        <fullName evidence="2">Uncharacterized protein</fullName>
    </submittedName>
</protein>